<dbReference type="EMBL" id="BTSX01000005">
    <property type="protein sequence ID" value="GMT00176.1"/>
    <property type="molecule type" value="Genomic_DNA"/>
</dbReference>
<sequence>LLLFFLSITVVDSTLLEHLCHGENNARLAYCVQTRKRFGYGTTESPEASLRIVRNEEGNKIPHGNETEVEESIEDPSCGELRTEYTKLCFRKPPLLAFVETKAFCDAYVDSCKATLITNFYSNIKQVKVDFTSYCRRHKSRFEYVCPEPLRFPKYVKDTTSFCLRFHKRCPDVQLPSEPIPFKKAPKDYIYTRELEFYCERDRRFALAYCTNKHVLKLPRYAIRCAQYKQTCIDPLTTVIYG</sequence>
<accession>A0AAV5U020</accession>
<keyword evidence="3" id="KW-1185">Reference proteome</keyword>
<evidence type="ECO:0000313" key="3">
    <source>
        <dbReference type="Proteomes" id="UP001432027"/>
    </source>
</evidence>
<feature type="chain" id="PRO_5043360829" evidence="1">
    <location>
        <begin position="23"/>
        <end position="242"/>
    </location>
</feature>
<name>A0AAV5U020_9BILA</name>
<evidence type="ECO:0000256" key="1">
    <source>
        <dbReference type="SAM" id="SignalP"/>
    </source>
</evidence>
<keyword evidence="1" id="KW-0732">Signal</keyword>
<proteinExistence type="predicted"/>
<gene>
    <name evidence="2" type="ORF">PENTCL1PPCAC_22350</name>
</gene>
<comment type="caution">
    <text evidence="2">The sequence shown here is derived from an EMBL/GenBank/DDBJ whole genome shotgun (WGS) entry which is preliminary data.</text>
</comment>
<evidence type="ECO:0000313" key="2">
    <source>
        <dbReference type="EMBL" id="GMT00176.1"/>
    </source>
</evidence>
<feature type="non-terminal residue" evidence="2">
    <location>
        <position position="1"/>
    </location>
</feature>
<dbReference type="Proteomes" id="UP001432027">
    <property type="component" value="Unassembled WGS sequence"/>
</dbReference>
<organism evidence="2 3">
    <name type="scientific">Pristionchus entomophagus</name>
    <dbReference type="NCBI Taxonomy" id="358040"/>
    <lineage>
        <taxon>Eukaryota</taxon>
        <taxon>Metazoa</taxon>
        <taxon>Ecdysozoa</taxon>
        <taxon>Nematoda</taxon>
        <taxon>Chromadorea</taxon>
        <taxon>Rhabditida</taxon>
        <taxon>Rhabditina</taxon>
        <taxon>Diplogasteromorpha</taxon>
        <taxon>Diplogasteroidea</taxon>
        <taxon>Neodiplogasteridae</taxon>
        <taxon>Pristionchus</taxon>
    </lineage>
</organism>
<protein>
    <submittedName>
        <fullName evidence="2">Uncharacterized protein</fullName>
    </submittedName>
</protein>
<reference evidence="2" key="1">
    <citation type="submission" date="2023-10" db="EMBL/GenBank/DDBJ databases">
        <title>Genome assembly of Pristionchus species.</title>
        <authorList>
            <person name="Yoshida K."/>
            <person name="Sommer R.J."/>
        </authorList>
    </citation>
    <scope>NUCLEOTIDE SEQUENCE</scope>
    <source>
        <strain evidence="2">RS0144</strain>
    </source>
</reference>
<feature type="signal peptide" evidence="1">
    <location>
        <begin position="1"/>
        <end position="22"/>
    </location>
</feature>
<dbReference type="AlphaFoldDB" id="A0AAV5U020"/>